<evidence type="ECO:0000313" key="2">
    <source>
        <dbReference type="EMBL" id="MXP41433.1"/>
    </source>
</evidence>
<evidence type="ECO:0000259" key="1">
    <source>
        <dbReference type="Pfam" id="PF04168"/>
    </source>
</evidence>
<dbReference type="InterPro" id="IPR007296">
    <property type="entry name" value="DUF403"/>
</dbReference>
<dbReference type="PANTHER" id="PTHR34595:SF7">
    <property type="entry name" value="SLL1039 PROTEIN"/>
    <property type="match status" value="1"/>
</dbReference>
<protein>
    <recommendedName>
        <fullName evidence="1">DUF403 domain-containing protein</fullName>
    </recommendedName>
</protein>
<organism evidence="2 3">
    <name type="scientific">Croceibacterium soli</name>
    <dbReference type="NCBI Taxonomy" id="1739690"/>
    <lineage>
        <taxon>Bacteria</taxon>
        <taxon>Pseudomonadati</taxon>
        <taxon>Pseudomonadota</taxon>
        <taxon>Alphaproteobacteria</taxon>
        <taxon>Sphingomonadales</taxon>
        <taxon>Erythrobacteraceae</taxon>
        <taxon>Croceibacterium</taxon>
    </lineage>
</organism>
<evidence type="ECO:0000313" key="3">
    <source>
        <dbReference type="Proteomes" id="UP000469159"/>
    </source>
</evidence>
<accession>A0A6I4UV93</accession>
<dbReference type="OrthoDB" id="9803532at2"/>
<gene>
    <name evidence="2" type="ORF">GRI75_07225</name>
</gene>
<feature type="domain" description="DUF403" evidence="1">
    <location>
        <begin position="1"/>
        <end position="310"/>
    </location>
</feature>
<name>A0A6I4UV93_9SPHN</name>
<dbReference type="Pfam" id="PF04168">
    <property type="entry name" value="Alpha-E"/>
    <property type="match status" value="1"/>
</dbReference>
<sequence length="314" mass="35234">MLGRTANDIFWMFRYLERAENTARLLDAGHRMALTRGRDAASAEWKSVVSTLGLRASYEAVRGDYSGAHVCDFVLRSKSNPESVLRMFECARVNARRCRSAITGEVWEAINEGWMTLRDLLARQVRESNLGTALSAIRRESTLARGATHGSMLRDEVYSFARAGTFVERADNTARILDIKYYVLLPSLSYVGTALDTGQWDNVLRSLSGERAYRWLNAGRMDARSIANFVILDARFPRSLAFCYAALRENLGVLARLHGHEGEANTLIRDAHQRLAGTNVETIFEQGLHEFLLGFIASNQGISDAIAREYRFVA</sequence>
<dbReference type="EMBL" id="WTYK01000003">
    <property type="protein sequence ID" value="MXP41433.1"/>
    <property type="molecule type" value="Genomic_DNA"/>
</dbReference>
<proteinExistence type="predicted"/>
<dbReference type="InterPro" id="IPR051680">
    <property type="entry name" value="ATP-dep_Glu-Cys_Ligase-2"/>
</dbReference>
<reference evidence="2 3" key="1">
    <citation type="submission" date="2019-12" db="EMBL/GenBank/DDBJ databases">
        <title>Genomic-based taxomic classification of the family Erythrobacteraceae.</title>
        <authorList>
            <person name="Xu L."/>
        </authorList>
    </citation>
    <scope>NUCLEOTIDE SEQUENCE [LARGE SCALE GENOMIC DNA]</scope>
    <source>
        <strain evidence="2 3">MCCC 1K02066</strain>
    </source>
</reference>
<dbReference type="RefSeq" id="WP_160746281.1">
    <property type="nucleotide sequence ID" value="NZ_WTYK01000003.1"/>
</dbReference>
<keyword evidence="3" id="KW-1185">Reference proteome</keyword>
<dbReference type="Proteomes" id="UP000469159">
    <property type="component" value="Unassembled WGS sequence"/>
</dbReference>
<dbReference type="AlphaFoldDB" id="A0A6I4UV93"/>
<comment type="caution">
    <text evidence="2">The sequence shown here is derived from an EMBL/GenBank/DDBJ whole genome shotgun (WGS) entry which is preliminary data.</text>
</comment>
<dbReference type="PANTHER" id="PTHR34595">
    <property type="entry name" value="BLR5612 PROTEIN"/>
    <property type="match status" value="1"/>
</dbReference>